<gene>
    <name evidence="1" type="ORF">F4820DRAFT_28159</name>
</gene>
<sequence length="358" mass="40498">MRDPFPIPPIPALSKAVQPWADYLKLPTLPLHIHEVVIMAALYYFVGSVVSPVLSRRFFPTQYAALSRSRKLNWDVHVVSLVQSTAINALALWVMFVDDERRNMDWQERIWGYTGGAAMIQALAAGYFLYDLIITASHLNIFGLGMLAHAVSALLVYSFGFRPFVNYYSTNFILWELSSPFLNIHWFFDKLGMTGSRAQLYNGIMLIFTFFSCRLVWGTYQSVLVARDVWAALRVTPKVLATLGPEEVLKATFPSQYAHTMQYVSQSTSVPLWLAAVYMGANLTLNSLNFYWFFKMIEAVRKRFDPKEKEKGVQVIESPVQDPAVTTSAETNSSTGLKTRPRRGTLLDGEEADEPPPI</sequence>
<reference evidence="1 2" key="1">
    <citation type="journal article" date="2022" name="New Phytol.">
        <title>Ecological generalism drives hyperdiversity of secondary metabolite gene clusters in xylarialean endophytes.</title>
        <authorList>
            <person name="Franco M.E.E."/>
            <person name="Wisecaver J.H."/>
            <person name="Arnold A.E."/>
            <person name="Ju Y.M."/>
            <person name="Slot J.C."/>
            <person name="Ahrendt S."/>
            <person name="Moore L.P."/>
            <person name="Eastman K.E."/>
            <person name="Scott K."/>
            <person name="Konkel Z."/>
            <person name="Mondo S.J."/>
            <person name="Kuo A."/>
            <person name="Hayes R.D."/>
            <person name="Haridas S."/>
            <person name="Andreopoulos B."/>
            <person name="Riley R."/>
            <person name="LaButti K."/>
            <person name="Pangilinan J."/>
            <person name="Lipzen A."/>
            <person name="Amirebrahimi M."/>
            <person name="Yan J."/>
            <person name="Adam C."/>
            <person name="Keymanesh K."/>
            <person name="Ng V."/>
            <person name="Louie K."/>
            <person name="Northen T."/>
            <person name="Drula E."/>
            <person name="Henrissat B."/>
            <person name="Hsieh H.M."/>
            <person name="Youens-Clark K."/>
            <person name="Lutzoni F."/>
            <person name="Miadlikowska J."/>
            <person name="Eastwood D.C."/>
            <person name="Hamelin R.C."/>
            <person name="Grigoriev I.V."/>
            <person name="U'Ren J.M."/>
        </authorList>
    </citation>
    <scope>NUCLEOTIDE SEQUENCE [LARGE SCALE GENOMIC DNA]</scope>
    <source>
        <strain evidence="1 2">CBS 119005</strain>
    </source>
</reference>
<proteinExistence type="predicted"/>
<keyword evidence="2" id="KW-1185">Reference proteome</keyword>
<evidence type="ECO:0000313" key="2">
    <source>
        <dbReference type="Proteomes" id="UP001497700"/>
    </source>
</evidence>
<accession>A0ACB9ZDJ7</accession>
<dbReference type="EMBL" id="MU393431">
    <property type="protein sequence ID" value="KAI4869295.1"/>
    <property type="molecule type" value="Genomic_DNA"/>
</dbReference>
<comment type="caution">
    <text evidence="1">The sequence shown here is derived from an EMBL/GenBank/DDBJ whole genome shotgun (WGS) entry which is preliminary data.</text>
</comment>
<name>A0ACB9ZDJ7_9PEZI</name>
<organism evidence="1 2">
    <name type="scientific">Hypoxylon rubiginosum</name>
    <dbReference type="NCBI Taxonomy" id="110542"/>
    <lineage>
        <taxon>Eukaryota</taxon>
        <taxon>Fungi</taxon>
        <taxon>Dikarya</taxon>
        <taxon>Ascomycota</taxon>
        <taxon>Pezizomycotina</taxon>
        <taxon>Sordariomycetes</taxon>
        <taxon>Xylariomycetidae</taxon>
        <taxon>Xylariales</taxon>
        <taxon>Hypoxylaceae</taxon>
        <taxon>Hypoxylon</taxon>
    </lineage>
</organism>
<evidence type="ECO:0000313" key="1">
    <source>
        <dbReference type="EMBL" id="KAI4869295.1"/>
    </source>
</evidence>
<dbReference type="Proteomes" id="UP001497700">
    <property type="component" value="Unassembled WGS sequence"/>
</dbReference>
<protein>
    <submittedName>
        <fullName evidence="1">DUF887-domain-containing protein</fullName>
    </submittedName>
</protein>